<dbReference type="AlphaFoldDB" id="A0A9D1L6E4"/>
<feature type="domain" description="Peptidase M20 dimerisation" evidence="2">
    <location>
        <begin position="160"/>
        <end position="277"/>
    </location>
</feature>
<dbReference type="Pfam" id="PF07687">
    <property type="entry name" value="M20_dimer"/>
    <property type="match status" value="1"/>
</dbReference>
<evidence type="ECO:0000256" key="1">
    <source>
        <dbReference type="PIRSR" id="PIRSR005962-1"/>
    </source>
</evidence>
<dbReference type="PANTHER" id="PTHR11014">
    <property type="entry name" value="PEPTIDASE M20 FAMILY MEMBER"/>
    <property type="match status" value="1"/>
</dbReference>
<dbReference type="Gene3D" id="3.40.630.10">
    <property type="entry name" value="Zn peptidases"/>
    <property type="match status" value="1"/>
</dbReference>
<keyword evidence="1" id="KW-0479">Metal-binding</keyword>
<reference evidence="3" key="2">
    <citation type="journal article" date="2021" name="PeerJ">
        <title>Extensive microbial diversity within the chicken gut microbiome revealed by metagenomics and culture.</title>
        <authorList>
            <person name="Gilroy R."/>
            <person name="Ravi A."/>
            <person name="Getino M."/>
            <person name="Pursley I."/>
            <person name="Horton D.L."/>
            <person name="Alikhan N.F."/>
            <person name="Baker D."/>
            <person name="Gharbi K."/>
            <person name="Hall N."/>
            <person name="Watson M."/>
            <person name="Adriaenssens E.M."/>
            <person name="Foster-Nyarko E."/>
            <person name="Jarju S."/>
            <person name="Secka A."/>
            <person name="Antonio M."/>
            <person name="Oren A."/>
            <person name="Chaudhuri R.R."/>
            <person name="La Ragione R."/>
            <person name="Hildebrand F."/>
            <person name="Pallen M.J."/>
        </authorList>
    </citation>
    <scope>NUCLEOTIDE SEQUENCE</scope>
    <source>
        <strain evidence="3">ChiHcec3-6078</strain>
    </source>
</reference>
<dbReference type="Pfam" id="PF01546">
    <property type="entry name" value="Peptidase_M20"/>
    <property type="match status" value="1"/>
</dbReference>
<feature type="binding site" evidence="1">
    <location>
        <position position="79"/>
    </location>
    <ligand>
        <name>Mn(2+)</name>
        <dbReference type="ChEBI" id="CHEBI:29035"/>
        <label>2</label>
    </ligand>
</feature>
<dbReference type="SUPFAM" id="SSF53187">
    <property type="entry name" value="Zn-dependent exopeptidases"/>
    <property type="match status" value="1"/>
</dbReference>
<name>A0A9D1L6E4_9FIRM</name>
<dbReference type="InterPro" id="IPR017439">
    <property type="entry name" value="Amidohydrolase"/>
</dbReference>
<dbReference type="InterPro" id="IPR002933">
    <property type="entry name" value="Peptidase_M20"/>
</dbReference>
<dbReference type="SUPFAM" id="SSF55031">
    <property type="entry name" value="Bacterial exopeptidase dimerisation domain"/>
    <property type="match status" value="1"/>
</dbReference>
<feature type="binding site" evidence="1">
    <location>
        <position position="138"/>
    </location>
    <ligand>
        <name>Mn(2+)</name>
        <dbReference type="ChEBI" id="CHEBI:29035"/>
        <label>2</label>
    </ligand>
</feature>
<dbReference type="EMBL" id="DVMP01000163">
    <property type="protein sequence ID" value="HIU26679.1"/>
    <property type="molecule type" value="Genomic_DNA"/>
</dbReference>
<comment type="caution">
    <text evidence="3">The sequence shown here is derived from an EMBL/GenBank/DDBJ whole genome shotgun (WGS) entry which is preliminary data.</text>
</comment>
<evidence type="ECO:0000313" key="4">
    <source>
        <dbReference type="Proteomes" id="UP000824090"/>
    </source>
</evidence>
<gene>
    <name evidence="3" type="ORF">IAC50_09325</name>
</gene>
<keyword evidence="1" id="KW-0464">Manganese</keyword>
<evidence type="ECO:0000259" key="2">
    <source>
        <dbReference type="Pfam" id="PF07687"/>
    </source>
</evidence>
<organism evidence="3 4">
    <name type="scientific">Candidatus Allocopromorpha excrementigallinarum</name>
    <dbReference type="NCBI Taxonomy" id="2840742"/>
    <lineage>
        <taxon>Bacteria</taxon>
        <taxon>Bacillati</taxon>
        <taxon>Bacillota</taxon>
        <taxon>Clostridia</taxon>
        <taxon>Eubacteriales</taxon>
        <taxon>Eubacteriaceae</taxon>
        <taxon>Eubacteriaceae incertae sedis</taxon>
        <taxon>Candidatus Allocopromorpha</taxon>
    </lineage>
</organism>
<protein>
    <submittedName>
        <fullName evidence="3">M20/M25/M40 family metallo-hydrolase</fullName>
    </submittedName>
</protein>
<dbReference type="InterPro" id="IPR011650">
    <property type="entry name" value="Peptidase_M20_dimer"/>
</dbReference>
<dbReference type="InterPro" id="IPR036264">
    <property type="entry name" value="Bact_exopeptidase_dim_dom"/>
</dbReference>
<feature type="binding site" evidence="1">
    <location>
        <position position="112"/>
    </location>
    <ligand>
        <name>Mn(2+)</name>
        <dbReference type="ChEBI" id="CHEBI:29035"/>
        <label>2</label>
    </ligand>
</feature>
<accession>A0A9D1L6E4</accession>
<dbReference type="Proteomes" id="UP000824090">
    <property type="component" value="Unassembled WGS sequence"/>
</dbReference>
<comment type="cofactor">
    <cofactor evidence="1">
        <name>Mn(2+)</name>
        <dbReference type="ChEBI" id="CHEBI:29035"/>
    </cofactor>
    <text evidence="1">The Mn(2+) ion enhances activity.</text>
</comment>
<reference evidence="3" key="1">
    <citation type="submission" date="2020-10" db="EMBL/GenBank/DDBJ databases">
        <authorList>
            <person name="Gilroy R."/>
        </authorList>
    </citation>
    <scope>NUCLEOTIDE SEQUENCE</scope>
    <source>
        <strain evidence="3">ChiHcec3-6078</strain>
    </source>
</reference>
<dbReference type="GO" id="GO:0016787">
    <property type="term" value="F:hydrolase activity"/>
    <property type="evidence" value="ECO:0007669"/>
    <property type="project" value="InterPro"/>
</dbReference>
<proteinExistence type="predicted"/>
<dbReference type="PIRSF" id="PIRSF005962">
    <property type="entry name" value="Pept_M20D_amidohydro"/>
    <property type="match status" value="1"/>
</dbReference>
<evidence type="ECO:0000313" key="3">
    <source>
        <dbReference type="EMBL" id="HIU26679.1"/>
    </source>
</evidence>
<sequence>MIPELDRELPETKKYLLSVLESLDCSLTFMCGSGICAFFDMGQKDTFAFRSDMDGLPIEEKNICEYVSLHRGRMHACGHDGHMAMTLALGEYVNSRAGLNHNVLLIFQPAEETLGGAEEICRTGILEKYNVTRVFGIHLWPFKEKSVIASKPGAFMPRSAEINLHIRGKAAHGTAPYEGNDALYISASLIRSIYTEHSQRPGAIPHFPRGTGDIPTAPPAAPDERTLIHFGKMESGYARNVVSDYSHILGTVRAFSDEDFKEITDLIRSCCRRIEAEYGCQVEFTHSSGYPPVVNNRELYREIHPVLEALPSYEEMELPLMISEDFSFYGLYAPAVFFILGTGTGIPLHSSDFDFDEDILAAGLELYIRLLG</sequence>
<feature type="binding site" evidence="1">
    <location>
        <position position="77"/>
    </location>
    <ligand>
        <name>Mn(2+)</name>
        <dbReference type="ChEBI" id="CHEBI:29035"/>
        <label>2</label>
    </ligand>
</feature>
<dbReference type="Gene3D" id="3.30.70.360">
    <property type="match status" value="1"/>
</dbReference>
<dbReference type="GO" id="GO:0046872">
    <property type="term" value="F:metal ion binding"/>
    <property type="evidence" value="ECO:0007669"/>
    <property type="project" value="UniProtKB-KW"/>
</dbReference>
<feature type="binding site" evidence="1">
    <location>
        <position position="349"/>
    </location>
    <ligand>
        <name>Mn(2+)</name>
        <dbReference type="ChEBI" id="CHEBI:29035"/>
        <label>2</label>
    </ligand>
</feature>
<dbReference type="PANTHER" id="PTHR11014:SF63">
    <property type="entry name" value="METALLOPEPTIDASE, PUTATIVE (AFU_ORTHOLOGUE AFUA_6G09600)-RELATED"/>
    <property type="match status" value="1"/>
</dbReference>